<comment type="similarity">
    <text evidence="1">Belongs to the transglycosylase Slt family.</text>
</comment>
<keyword evidence="4" id="KW-1185">Reference proteome</keyword>
<dbReference type="PANTHER" id="PTHR37423">
    <property type="entry name" value="SOLUBLE LYTIC MUREIN TRANSGLYCOSYLASE-RELATED"/>
    <property type="match status" value="1"/>
</dbReference>
<organism evidence="3 4">
    <name type="scientific">Sporomusa sphaeroides DSM 2875</name>
    <dbReference type="NCBI Taxonomy" id="1337886"/>
    <lineage>
        <taxon>Bacteria</taxon>
        <taxon>Bacillati</taxon>
        <taxon>Bacillota</taxon>
        <taxon>Negativicutes</taxon>
        <taxon>Selenomonadales</taxon>
        <taxon>Sporomusaceae</taxon>
        <taxon>Sporomusa</taxon>
    </lineage>
</organism>
<dbReference type="Gene3D" id="1.10.530.10">
    <property type="match status" value="1"/>
</dbReference>
<dbReference type="InterPro" id="IPR000189">
    <property type="entry name" value="Transglyc_AS"/>
</dbReference>
<dbReference type="GO" id="GO:0016829">
    <property type="term" value="F:lyase activity"/>
    <property type="evidence" value="ECO:0007669"/>
    <property type="project" value="UniProtKB-KW"/>
</dbReference>
<dbReference type="InterPro" id="IPR023346">
    <property type="entry name" value="Lysozyme-like_dom_sf"/>
</dbReference>
<proteinExistence type="inferred from homology"/>
<dbReference type="PROSITE" id="PS00922">
    <property type="entry name" value="TRANSGLYCOSYLASE"/>
    <property type="match status" value="1"/>
</dbReference>
<dbReference type="InterPro" id="IPR008258">
    <property type="entry name" value="Transglycosylase_SLT_dom_1"/>
</dbReference>
<dbReference type="CDD" id="cd00254">
    <property type="entry name" value="LT-like"/>
    <property type="match status" value="1"/>
</dbReference>
<evidence type="ECO:0000313" key="3">
    <source>
        <dbReference type="EMBL" id="CVK17655.1"/>
    </source>
</evidence>
<dbReference type="EMBL" id="FCOW01000001">
    <property type="protein sequence ID" value="CVK17655.1"/>
    <property type="molecule type" value="Genomic_DNA"/>
</dbReference>
<name>A0ABM9VXW0_9FIRM</name>
<evidence type="ECO:0000313" key="4">
    <source>
        <dbReference type="Proteomes" id="UP000245702"/>
    </source>
</evidence>
<feature type="domain" description="Transglycosylase SLT" evidence="2">
    <location>
        <begin position="60"/>
        <end position="166"/>
    </location>
</feature>
<dbReference type="Pfam" id="PF01464">
    <property type="entry name" value="SLT"/>
    <property type="match status" value="1"/>
</dbReference>
<evidence type="ECO:0000259" key="2">
    <source>
        <dbReference type="Pfam" id="PF01464"/>
    </source>
</evidence>
<dbReference type="SUPFAM" id="SSF53955">
    <property type="entry name" value="Lysozyme-like"/>
    <property type="match status" value="1"/>
</dbReference>
<dbReference type="EC" id="4.2.2.-" evidence="3"/>
<dbReference type="Proteomes" id="UP000245702">
    <property type="component" value="Unassembled WGS sequence"/>
</dbReference>
<dbReference type="PANTHER" id="PTHR37423:SF2">
    <property type="entry name" value="MEMBRANE-BOUND LYTIC MUREIN TRANSGLYCOSYLASE C"/>
    <property type="match status" value="1"/>
</dbReference>
<keyword evidence="3" id="KW-0456">Lyase</keyword>
<reference evidence="3 4" key="1">
    <citation type="submission" date="2016-01" db="EMBL/GenBank/DDBJ databases">
        <authorList>
            <person name="Brown R."/>
        </authorList>
    </citation>
    <scope>NUCLEOTIDE SEQUENCE [LARGE SCALE GENOMIC DNA]</scope>
    <source>
        <strain evidence="3">Sporomusa sphaeroides DSM 2875</strain>
    </source>
</reference>
<sequence length="177" mass="18598">MMESINQVMQRIAAIEQRFSHTQSRPAGDFAATLAAADAAQQSTAAKPAVSAGKEDIVKMINLAAGKYGVDPKLAMAVAEAESGLSPEAVSPVGAVGVMQLMPETARSLGVRNSKDPRENIDGGVRYLKQMLTTFGGDVSKAVAAYNAGPQAVKNYNGIPPYSETRNYVARVLSLAK</sequence>
<accession>A0ABM9VXW0</accession>
<comment type="caution">
    <text evidence="3">The sequence shown here is derived from an EMBL/GenBank/DDBJ whole genome shotgun (WGS) entry which is preliminary data.</text>
</comment>
<protein>
    <submittedName>
        <fullName evidence="3">Soluble lytic murein transglycosylase</fullName>
        <ecNumber evidence="3">4.2.2.-</ecNumber>
    </submittedName>
</protein>
<gene>
    <name evidence="3" type="primary">slt_1</name>
    <name evidence="3" type="ORF">SSPH_00289</name>
</gene>
<evidence type="ECO:0000256" key="1">
    <source>
        <dbReference type="ARBA" id="ARBA00007734"/>
    </source>
</evidence>